<evidence type="ECO:0000313" key="2">
    <source>
        <dbReference type="EMBL" id="CEP21157.1"/>
    </source>
</evidence>
<feature type="signal peptide" evidence="1">
    <location>
        <begin position="1"/>
        <end position="17"/>
    </location>
</feature>
<evidence type="ECO:0000256" key="1">
    <source>
        <dbReference type="SAM" id="SignalP"/>
    </source>
</evidence>
<evidence type="ECO:0000313" key="3">
    <source>
        <dbReference type="Proteomes" id="UP000038830"/>
    </source>
</evidence>
<dbReference type="Proteomes" id="UP000038830">
    <property type="component" value="Unassembled WGS sequence"/>
</dbReference>
<proteinExistence type="predicted"/>
<name>A0A0H5C141_CYBJN</name>
<reference evidence="3" key="1">
    <citation type="journal article" date="2015" name="J. Biotechnol.">
        <title>The structure of the Cyberlindnera jadinii genome and its relation to Candida utilis analyzed by the occurrence of single nucleotide polymorphisms.</title>
        <authorList>
            <person name="Rupp O."/>
            <person name="Brinkrolf K."/>
            <person name="Buerth C."/>
            <person name="Kunigo M."/>
            <person name="Schneider J."/>
            <person name="Jaenicke S."/>
            <person name="Goesmann A."/>
            <person name="Puehler A."/>
            <person name="Jaeger K.-E."/>
            <person name="Ernst J.F."/>
        </authorList>
    </citation>
    <scope>NUCLEOTIDE SEQUENCE [LARGE SCALE GENOMIC DNA]</scope>
    <source>
        <strain evidence="3">ATCC 18201 / CBS 1600 / BCRC 20928 / JCM 3617 / NBRC 0987 / NRRL Y-1542</strain>
    </source>
</reference>
<organism evidence="2 3">
    <name type="scientific">Cyberlindnera jadinii (strain ATCC 18201 / CBS 1600 / BCRC 20928 / JCM 3617 / NBRC 0987 / NRRL Y-1542)</name>
    <name type="common">Torula yeast</name>
    <name type="synonym">Candida utilis</name>
    <dbReference type="NCBI Taxonomy" id="983966"/>
    <lineage>
        <taxon>Eukaryota</taxon>
        <taxon>Fungi</taxon>
        <taxon>Dikarya</taxon>
        <taxon>Ascomycota</taxon>
        <taxon>Saccharomycotina</taxon>
        <taxon>Saccharomycetes</taxon>
        <taxon>Phaffomycetales</taxon>
        <taxon>Phaffomycetaceae</taxon>
        <taxon>Cyberlindnera</taxon>
    </lineage>
</organism>
<dbReference type="EMBL" id="CDQK01000001">
    <property type="protein sequence ID" value="CEP21157.1"/>
    <property type="molecule type" value="Genomic_DNA"/>
</dbReference>
<keyword evidence="1" id="KW-0732">Signal</keyword>
<gene>
    <name evidence="2" type="ORF">BN1211_1185</name>
</gene>
<feature type="chain" id="PRO_5005216419" evidence="1">
    <location>
        <begin position="18"/>
        <end position="92"/>
    </location>
</feature>
<sequence>MKFSLVAALALVAPAFALPITNEGAVDSTSVSNSTITAPESDVPGYANGVEFPFSEDAIDTVVLLGPDVGVIVVDDAVFFVNITIAEATYSE</sequence>
<dbReference type="AlphaFoldDB" id="A0A0H5C141"/>
<protein>
    <submittedName>
        <fullName evidence="2">Uncharacterized protein</fullName>
    </submittedName>
</protein>
<accession>A0A0H5C141</accession>